<dbReference type="InterPro" id="IPR001005">
    <property type="entry name" value="SANT/Myb"/>
</dbReference>
<name>A2E7Y2_TRIV3</name>
<evidence type="ECO:0000256" key="5">
    <source>
        <dbReference type="SAM" id="MobiDB-lite"/>
    </source>
</evidence>
<evidence type="ECO:0000256" key="4">
    <source>
        <dbReference type="ARBA" id="ARBA00023242"/>
    </source>
</evidence>
<feature type="domain" description="HTH myb-type" evidence="7">
    <location>
        <begin position="71"/>
        <end position="119"/>
    </location>
</feature>
<reference evidence="8" key="2">
    <citation type="journal article" date="2007" name="Science">
        <title>Draft genome sequence of the sexually transmitted pathogen Trichomonas vaginalis.</title>
        <authorList>
            <person name="Carlton J.M."/>
            <person name="Hirt R.P."/>
            <person name="Silva J.C."/>
            <person name="Delcher A.L."/>
            <person name="Schatz M."/>
            <person name="Zhao Q."/>
            <person name="Wortman J.R."/>
            <person name="Bidwell S.L."/>
            <person name="Alsmark U.C.M."/>
            <person name="Besteiro S."/>
            <person name="Sicheritz-Ponten T."/>
            <person name="Noel C.J."/>
            <person name="Dacks J.B."/>
            <person name="Foster P.G."/>
            <person name="Simillion C."/>
            <person name="Van de Peer Y."/>
            <person name="Miranda-Saavedra D."/>
            <person name="Barton G.J."/>
            <person name="Westrop G.D."/>
            <person name="Mueller S."/>
            <person name="Dessi D."/>
            <person name="Fiori P.L."/>
            <person name="Ren Q."/>
            <person name="Paulsen I."/>
            <person name="Zhang H."/>
            <person name="Bastida-Corcuera F.D."/>
            <person name="Simoes-Barbosa A."/>
            <person name="Brown M.T."/>
            <person name="Hayes R.D."/>
            <person name="Mukherjee M."/>
            <person name="Okumura C.Y."/>
            <person name="Schneider R."/>
            <person name="Smith A.J."/>
            <person name="Vanacova S."/>
            <person name="Villalvazo M."/>
            <person name="Haas B.J."/>
            <person name="Pertea M."/>
            <person name="Feldblyum T.V."/>
            <person name="Utterback T.R."/>
            <person name="Shu C.L."/>
            <person name="Osoegawa K."/>
            <person name="de Jong P.J."/>
            <person name="Hrdy I."/>
            <person name="Horvathova L."/>
            <person name="Zubacova Z."/>
            <person name="Dolezal P."/>
            <person name="Malik S.B."/>
            <person name="Logsdon J.M. Jr."/>
            <person name="Henze K."/>
            <person name="Gupta A."/>
            <person name="Wang C.C."/>
            <person name="Dunne R.L."/>
            <person name="Upcroft J.A."/>
            <person name="Upcroft P."/>
            <person name="White O."/>
            <person name="Salzberg S.L."/>
            <person name="Tang P."/>
            <person name="Chiu C.-H."/>
            <person name="Lee Y.-S."/>
            <person name="Embley T.M."/>
            <person name="Coombs G.H."/>
            <person name="Mottram J.C."/>
            <person name="Tachezy J."/>
            <person name="Fraser-Liggett C.M."/>
            <person name="Johnson P.J."/>
        </authorList>
    </citation>
    <scope>NUCLEOTIDE SEQUENCE [LARGE SCALE GENOMIC DNA]</scope>
    <source>
        <strain evidence="8">G3</strain>
    </source>
</reference>
<dbReference type="RefSeq" id="XP_001323431.1">
    <property type="nucleotide sequence ID" value="XM_001323396.1"/>
</dbReference>
<feature type="region of interest" description="Disordered" evidence="5">
    <location>
        <begin position="137"/>
        <end position="160"/>
    </location>
</feature>
<sequence length="196" mass="23235">MLEETSDDHQEVRARHHKTKFSREDDLKLIELIKLYGDHNWKRVAMYMENKKTRQCRERYMNYLSPSLSNGPWTQYEDKLLIDKVKIIGQRWSQIVAFFPTRSEVNIKNRYALLVSKGKAVSYKTSKQAMSRSKHKQEFEQYSESSPVVKPVEQKPQYENHPSLNITTEKQCTEELSCFMPELDAMTSEFIDIFDL</sequence>
<dbReference type="VEuPathDB" id="TrichDB:TVAGG3_0213690"/>
<dbReference type="GO" id="GO:0000978">
    <property type="term" value="F:RNA polymerase II cis-regulatory region sequence-specific DNA binding"/>
    <property type="evidence" value="ECO:0000318"/>
    <property type="project" value="GO_Central"/>
</dbReference>
<dbReference type="EMBL" id="DS113323">
    <property type="protein sequence ID" value="EAY11208.1"/>
    <property type="molecule type" value="Genomic_DNA"/>
</dbReference>
<dbReference type="Pfam" id="PF13921">
    <property type="entry name" value="Myb_DNA-bind_6"/>
    <property type="match status" value="1"/>
</dbReference>
<dbReference type="PANTHER" id="PTHR46621:SF1">
    <property type="entry name" value="SNRNA-ACTIVATING PROTEIN COMPLEX SUBUNIT 4"/>
    <property type="match status" value="1"/>
</dbReference>
<dbReference type="KEGG" id="tva:4769160"/>
<evidence type="ECO:0000256" key="3">
    <source>
        <dbReference type="ARBA" id="ARBA00023163"/>
    </source>
</evidence>
<dbReference type="PROSITE" id="PS50090">
    <property type="entry name" value="MYB_LIKE"/>
    <property type="match status" value="2"/>
</dbReference>
<dbReference type="GO" id="GO:0006355">
    <property type="term" value="P:regulation of DNA-templated transcription"/>
    <property type="evidence" value="ECO:0000318"/>
    <property type="project" value="GO_Central"/>
</dbReference>
<dbReference type="Proteomes" id="UP000001542">
    <property type="component" value="Unassembled WGS sequence"/>
</dbReference>
<reference evidence="8" key="1">
    <citation type="submission" date="2006-10" db="EMBL/GenBank/DDBJ databases">
        <authorList>
            <person name="Amadeo P."/>
            <person name="Zhao Q."/>
            <person name="Wortman J."/>
            <person name="Fraser-Liggett C."/>
            <person name="Carlton J."/>
        </authorList>
    </citation>
    <scope>NUCLEOTIDE SEQUENCE</scope>
    <source>
        <strain evidence="8">G3</strain>
    </source>
</reference>
<dbReference type="SMR" id="A2E7Y2"/>
<dbReference type="PROSITE" id="PS51294">
    <property type="entry name" value="HTH_MYB"/>
    <property type="match status" value="2"/>
</dbReference>
<feature type="domain" description="Myb-like" evidence="6">
    <location>
        <begin position="13"/>
        <end position="64"/>
    </location>
</feature>
<feature type="domain" description="HTH myb-type" evidence="7">
    <location>
        <begin position="13"/>
        <end position="68"/>
    </location>
</feature>
<keyword evidence="1" id="KW-0805">Transcription regulation</keyword>
<dbReference type="OrthoDB" id="2143914at2759"/>
<feature type="domain" description="Myb-like" evidence="6">
    <location>
        <begin position="65"/>
        <end position="115"/>
    </location>
</feature>
<dbReference type="VEuPathDB" id="TrichDB:TVAG_127140"/>
<keyword evidence="3" id="KW-0804">Transcription</keyword>
<dbReference type="Gene3D" id="1.10.10.60">
    <property type="entry name" value="Homeodomain-like"/>
    <property type="match status" value="2"/>
</dbReference>
<evidence type="ECO:0000259" key="6">
    <source>
        <dbReference type="PROSITE" id="PS50090"/>
    </source>
</evidence>
<keyword evidence="4" id="KW-0539">Nucleus</keyword>
<dbReference type="InParanoid" id="A2E7Y2"/>
<protein>
    <submittedName>
        <fullName evidence="8">Myb-like DNA-binding domain containing protein</fullName>
    </submittedName>
</protein>
<evidence type="ECO:0000313" key="9">
    <source>
        <dbReference type="Proteomes" id="UP000001542"/>
    </source>
</evidence>
<dbReference type="InterPro" id="IPR017930">
    <property type="entry name" value="Myb_dom"/>
</dbReference>
<dbReference type="AlphaFoldDB" id="A2E7Y2"/>
<dbReference type="GO" id="GO:0000981">
    <property type="term" value="F:DNA-binding transcription factor activity, RNA polymerase II-specific"/>
    <property type="evidence" value="ECO:0000318"/>
    <property type="project" value="GO_Central"/>
</dbReference>
<gene>
    <name evidence="8" type="ORF">TVAG_127140</name>
</gene>
<dbReference type="SMART" id="SM00717">
    <property type="entry name" value="SANT"/>
    <property type="match status" value="2"/>
</dbReference>
<proteinExistence type="predicted"/>
<accession>A2E7Y2</accession>
<evidence type="ECO:0000259" key="7">
    <source>
        <dbReference type="PROSITE" id="PS51294"/>
    </source>
</evidence>
<dbReference type="CDD" id="cd00167">
    <property type="entry name" value="SANT"/>
    <property type="match status" value="2"/>
</dbReference>
<dbReference type="STRING" id="5722.A2E7Y2"/>
<dbReference type="InterPro" id="IPR051575">
    <property type="entry name" value="Myb-like_DNA-bd"/>
</dbReference>
<dbReference type="InterPro" id="IPR009057">
    <property type="entry name" value="Homeodomain-like_sf"/>
</dbReference>
<evidence type="ECO:0000256" key="1">
    <source>
        <dbReference type="ARBA" id="ARBA00023015"/>
    </source>
</evidence>
<evidence type="ECO:0000256" key="2">
    <source>
        <dbReference type="ARBA" id="ARBA00023125"/>
    </source>
</evidence>
<dbReference type="SUPFAM" id="SSF46689">
    <property type="entry name" value="Homeodomain-like"/>
    <property type="match status" value="1"/>
</dbReference>
<keyword evidence="2 8" id="KW-0238">DNA-binding</keyword>
<keyword evidence="9" id="KW-1185">Reference proteome</keyword>
<organism evidence="8 9">
    <name type="scientific">Trichomonas vaginalis (strain ATCC PRA-98 / G3)</name>
    <dbReference type="NCBI Taxonomy" id="412133"/>
    <lineage>
        <taxon>Eukaryota</taxon>
        <taxon>Metamonada</taxon>
        <taxon>Parabasalia</taxon>
        <taxon>Trichomonadida</taxon>
        <taxon>Trichomonadidae</taxon>
        <taxon>Trichomonas</taxon>
    </lineage>
</organism>
<dbReference type="PANTHER" id="PTHR46621">
    <property type="entry name" value="SNRNA-ACTIVATING PROTEIN COMPLEX SUBUNIT 4"/>
    <property type="match status" value="1"/>
</dbReference>
<dbReference type="GO" id="GO:0005634">
    <property type="term" value="C:nucleus"/>
    <property type="evidence" value="ECO:0000318"/>
    <property type="project" value="GO_Central"/>
</dbReference>
<evidence type="ECO:0000313" key="8">
    <source>
        <dbReference type="EMBL" id="EAY11208.1"/>
    </source>
</evidence>
<dbReference type="eggNOG" id="KOG0048">
    <property type="taxonomic scope" value="Eukaryota"/>
</dbReference>